<gene>
    <name evidence="1" type="ORF">EV182_000872</name>
</gene>
<proteinExistence type="predicted"/>
<comment type="caution">
    <text evidence="1">The sequence shown here is derived from an EMBL/GenBank/DDBJ whole genome shotgun (WGS) entry which is preliminary data.</text>
</comment>
<name>A0ACC1HKH5_9FUNG</name>
<evidence type="ECO:0000313" key="2">
    <source>
        <dbReference type="Proteomes" id="UP001145114"/>
    </source>
</evidence>
<dbReference type="EMBL" id="JAMZIH010005220">
    <property type="protein sequence ID" value="KAJ1675638.1"/>
    <property type="molecule type" value="Genomic_DNA"/>
</dbReference>
<accession>A0ACC1HKH5</accession>
<sequence length="155" mass="17289">MVNINDDGQNFSQADIDRYKETFQLFDKDEDGYINRDELASTIRSLGFIITEAEIQNIFTALDKNGSGVGFPDFLSMMATKKKDDPSDEKELTATFKVLDEDGDGWISVNDFARALSTIGETLPREELEELVKAANVGGGGKLNYEEFVKLVKTM</sequence>
<protein>
    <submittedName>
        <fullName evidence="1">Uncharacterized protein</fullName>
    </submittedName>
</protein>
<reference evidence="1" key="1">
    <citation type="submission" date="2022-06" db="EMBL/GenBank/DDBJ databases">
        <title>Phylogenomic reconstructions and comparative analyses of Kickxellomycotina fungi.</title>
        <authorList>
            <person name="Reynolds N.K."/>
            <person name="Stajich J.E."/>
            <person name="Barry K."/>
            <person name="Grigoriev I.V."/>
            <person name="Crous P."/>
            <person name="Smith M.E."/>
        </authorList>
    </citation>
    <scope>NUCLEOTIDE SEQUENCE</scope>
    <source>
        <strain evidence="1">RSA 2271</strain>
    </source>
</reference>
<evidence type="ECO:0000313" key="1">
    <source>
        <dbReference type="EMBL" id="KAJ1675638.1"/>
    </source>
</evidence>
<dbReference type="Proteomes" id="UP001145114">
    <property type="component" value="Unassembled WGS sequence"/>
</dbReference>
<organism evidence="1 2">
    <name type="scientific">Spiromyces aspiralis</name>
    <dbReference type="NCBI Taxonomy" id="68401"/>
    <lineage>
        <taxon>Eukaryota</taxon>
        <taxon>Fungi</taxon>
        <taxon>Fungi incertae sedis</taxon>
        <taxon>Zoopagomycota</taxon>
        <taxon>Kickxellomycotina</taxon>
        <taxon>Kickxellomycetes</taxon>
        <taxon>Kickxellales</taxon>
        <taxon>Kickxellaceae</taxon>
        <taxon>Spiromyces</taxon>
    </lineage>
</organism>
<keyword evidence="2" id="KW-1185">Reference proteome</keyword>